<dbReference type="OrthoDB" id="10033446at2759"/>
<dbReference type="RefSeq" id="XP_055899823.1">
    <property type="nucleotide sequence ID" value="XM_056043848.1"/>
</dbReference>
<dbReference type="Pfam" id="PF10324">
    <property type="entry name" value="7TM_GPCR_Srw"/>
    <property type="match status" value="1"/>
</dbReference>
<keyword evidence="9" id="KW-0675">Receptor</keyword>
<evidence type="ECO:0000256" key="5">
    <source>
        <dbReference type="SAM" id="MobiDB-lite"/>
    </source>
</evidence>
<feature type="transmembrane region" description="Helical" evidence="6">
    <location>
        <begin position="114"/>
        <end position="139"/>
    </location>
</feature>
<dbReference type="OMA" id="VHHRMRN"/>
<dbReference type="Gene3D" id="1.20.1070.10">
    <property type="entry name" value="Rhodopsin 7-helix transmembrane proteins"/>
    <property type="match status" value="1"/>
</dbReference>
<keyword evidence="3 6" id="KW-1133">Transmembrane helix</keyword>
<reference evidence="9" key="1">
    <citation type="submission" date="2025-08" db="UniProtKB">
        <authorList>
            <consortium name="RefSeq"/>
        </authorList>
    </citation>
    <scope>IDENTIFICATION</scope>
</reference>
<evidence type="ECO:0000256" key="4">
    <source>
        <dbReference type="ARBA" id="ARBA00023136"/>
    </source>
</evidence>
<dbReference type="GO" id="GO:0016020">
    <property type="term" value="C:membrane"/>
    <property type="evidence" value="ECO:0007669"/>
    <property type="project" value="UniProtKB-SubCell"/>
</dbReference>
<dbReference type="GO" id="GO:0008528">
    <property type="term" value="F:G protein-coupled peptide receptor activity"/>
    <property type="evidence" value="ECO:0007669"/>
    <property type="project" value="InterPro"/>
</dbReference>
<name>A0A9W3BK52_BIOGL</name>
<keyword evidence="4 6" id="KW-0472">Membrane</keyword>
<feature type="transmembrane region" description="Helical" evidence="6">
    <location>
        <begin position="234"/>
        <end position="256"/>
    </location>
</feature>
<feature type="compositionally biased region" description="Low complexity" evidence="5">
    <location>
        <begin position="506"/>
        <end position="521"/>
    </location>
</feature>
<evidence type="ECO:0000256" key="3">
    <source>
        <dbReference type="ARBA" id="ARBA00022989"/>
    </source>
</evidence>
<evidence type="ECO:0000313" key="9">
    <source>
        <dbReference type="RefSeq" id="XP_055899823.1"/>
    </source>
</evidence>
<organism evidence="8 9">
    <name type="scientific">Biomphalaria glabrata</name>
    <name type="common">Bloodfluke planorb</name>
    <name type="synonym">Freshwater snail</name>
    <dbReference type="NCBI Taxonomy" id="6526"/>
    <lineage>
        <taxon>Eukaryota</taxon>
        <taxon>Metazoa</taxon>
        <taxon>Spiralia</taxon>
        <taxon>Lophotrochozoa</taxon>
        <taxon>Mollusca</taxon>
        <taxon>Gastropoda</taxon>
        <taxon>Heterobranchia</taxon>
        <taxon>Euthyneura</taxon>
        <taxon>Panpulmonata</taxon>
        <taxon>Hygrophila</taxon>
        <taxon>Lymnaeoidea</taxon>
        <taxon>Planorbidae</taxon>
        <taxon>Biomphalaria</taxon>
    </lineage>
</organism>
<feature type="transmembrane region" description="Helical" evidence="6">
    <location>
        <begin position="151"/>
        <end position="171"/>
    </location>
</feature>
<feature type="transmembrane region" description="Helical" evidence="6">
    <location>
        <begin position="191"/>
        <end position="213"/>
    </location>
</feature>
<keyword evidence="2 6" id="KW-0812">Transmembrane</keyword>
<evidence type="ECO:0000313" key="8">
    <source>
        <dbReference type="Proteomes" id="UP001165740"/>
    </source>
</evidence>
<feature type="domain" description="G-protein coupled receptors family 1 profile" evidence="7">
    <location>
        <begin position="131"/>
        <end position="401"/>
    </location>
</feature>
<keyword evidence="8" id="KW-1185">Reference proteome</keyword>
<feature type="region of interest" description="Disordered" evidence="5">
    <location>
        <begin position="506"/>
        <end position="550"/>
    </location>
</feature>
<evidence type="ECO:0000256" key="1">
    <source>
        <dbReference type="ARBA" id="ARBA00004370"/>
    </source>
</evidence>
<accession>A0A9W3BK52</accession>
<feature type="transmembrane region" description="Helical" evidence="6">
    <location>
        <begin position="294"/>
        <end position="319"/>
    </location>
</feature>
<dbReference type="InterPro" id="IPR000276">
    <property type="entry name" value="GPCR_Rhodpsn"/>
</dbReference>
<comment type="subcellular location">
    <subcellularLocation>
        <location evidence="1">Membrane</location>
    </subcellularLocation>
</comment>
<gene>
    <name evidence="9" type="primary">LOC106072556</name>
</gene>
<dbReference type="SUPFAM" id="SSF81321">
    <property type="entry name" value="Family A G protein-coupled receptor-like"/>
    <property type="match status" value="1"/>
</dbReference>
<dbReference type="PANTHER" id="PTHR46641">
    <property type="entry name" value="FMRFAMIDE RECEPTOR-RELATED"/>
    <property type="match status" value="1"/>
</dbReference>
<dbReference type="InterPro" id="IPR017452">
    <property type="entry name" value="GPCR_Rhodpsn_7TM"/>
</dbReference>
<protein>
    <submittedName>
        <fullName evidence="9">Probable G-protein coupled receptor B0563.6</fullName>
    </submittedName>
</protein>
<dbReference type="PANTHER" id="PTHR46641:SF2">
    <property type="entry name" value="FMRFAMIDE RECEPTOR"/>
    <property type="match status" value="1"/>
</dbReference>
<evidence type="ECO:0000256" key="6">
    <source>
        <dbReference type="SAM" id="Phobius"/>
    </source>
</evidence>
<dbReference type="InterPro" id="IPR052954">
    <property type="entry name" value="GPCR-Ligand_Int"/>
</dbReference>
<dbReference type="PROSITE" id="PS50262">
    <property type="entry name" value="G_PROTEIN_RECEP_F1_2"/>
    <property type="match status" value="1"/>
</dbReference>
<dbReference type="GeneID" id="106072556"/>
<feature type="transmembrane region" description="Helical" evidence="6">
    <location>
        <begin position="382"/>
        <end position="404"/>
    </location>
</feature>
<sequence length="550" mass="61144">MSLRGRRRVLPLKRAHKRRCRRPMEMLLNITEMILVPISAHAVNVSLAATSSTASASALADATGTLAGYSFPLNMNDTDGEAAPDGGEQSMRTVGSSFEDSQLVSKHVMDKTTIIFVMILIPSFSVFGSVGNILSLRVLVHHRMRNATNMVLAALAVSDLLFLFHAFYFSFLKFLLQRNPPAGEYLRVMTFPLLGSYGSVVTARITTCLTTMLSAERLVAVYFPMKAKVMCGRVMTTTCIILIYLVTAVVFIPMALKYYGFCKTINNQTIYGMGLTELGHNTVFYLVYGNVLNVLFRLIPILVLILVNILIACAIHKTWSIRRSMSNGSSATYEQNRITLMLLMVSLVFLVCILPGAIHSIVNQMYKQYSRQGSQSNIYDVMGSVTYFLETVNSSVNFVIYMAFSTKFCRTYKQIFCCSGRRSINRNSARSVIRFSSRPQMGSRSSMTSYRELYFLNQLGKGKISSFAEREINGKPVRKNGFVNGTGSIVEEGGKKIFRSKYSISESYSGHSHSGQSSQGKLDSSKGERYSQQSAHSSHSAEPTAEDMYS</sequence>
<proteinExistence type="predicted"/>
<dbReference type="InterPro" id="IPR019427">
    <property type="entry name" value="7TM_GPCR_serpentine_rcpt_Srw"/>
</dbReference>
<dbReference type="CDD" id="cd14978">
    <property type="entry name" value="7tmA_FMRFamide_R-like"/>
    <property type="match status" value="1"/>
</dbReference>
<dbReference type="PRINTS" id="PR00237">
    <property type="entry name" value="GPCRRHODOPSN"/>
</dbReference>
<feature type="compositionally biased region" description="Low complexity" evidence="5">
    <location>
        <begin position="531"/>
        <end position="541"/>
    </location>
</feature>
<feature type="transmembrane region" description="Helical" evidence="6">
    <location>
        <begin position="340"/>
        <end position="362"/>
    </location>
</feature>
<evidence type="ECO:0000256" key="2">
    <source>
        <dbReference type="ARBA" id="ARBA00022692"/>
    </source>
</evidence>
<evidence type="ECO:0000259" key="7">
    <source>
        <dbReference type="PROSITE" id="PS50262"/>
    </source>
</evidence>
<dbReference type="Proteomes" id="UP001165740">
    <property type="component" value="Chromosome 10"/>
</dbReference>
<dbReference type="AlphaFoldDB" id="A0A9W3BK52"/>